<gene>
    <name evidence="1" type="ORF">MOMUL_20060</name>
</gene>
<comment type="caution">
    <text evidence="1">The sequence shown here is derived from an EMBL/GenBank/DDBJ whole genome shotgun (WGS) entry which is preliminary data.</text>
</comment>
<dbReference type="AlphaFoldDB" id="A0A151AWC7"/>
<dbReference type="InterPro" id="IPR012440">
    <property type="entry name" value="DUF1641"/>
</dbReference>
<name>A0A151AWC7_9FIRM</name>
<dbReference type="Pfam" id="PF07849">
    <property type="entry name" value="DUF1641"/>
    <property type="match status" value="1"/>
</dbReference>
<keyword evidence="2" id="KW-1185">Reference proteome</keyword>
<dbReference type="EMBL" id="LTBC01000007">
    <property type="protein sequence ID" value="KYH31862.1"/>
    <property type="molecule type" value="Genomic_DNA"/>
</dbReference>
<dbReference type="PANTHER" id="PTHR38433:SF1">
    <property type="entry name" value="DUF1641 DOMAIN-CONTAINING PROTEIN"/>
    <property type="match status" value="1"/>
</dbReference>
<evidence type="ECO:0008006" key="3">
    <source>
        <dbReference type="Google" id="ProtNLM"/>
    </source>
</evidence>
<proteinExistence type="predicted"/>
<dbReference type="OrthoDB" id="1723879at2"/>
<evidence type="ECO:0000313" key="2">
    <source>
        <dbReference type="Proteomes" id="UP000075670"/>
    </source>
</evidence>
<sequence>MAQPARKIVGTTSTEPELPGRSREILDLISAGIDSLEPPVIQNMVTNLVRLGEMADEFNRPEMLDLFREVARAGSNLRSLIAEIRELQETGTMTTLLELGRMAQAMKDSLTAGVVTGILQQAVNALSMLDRIQMLQGDRLVTGMMAAMQEAIRENKDKSPQSVLSLLRQLNNPEARKGLGIFASFLQKLPEHLGFTN</sequence>
<dbReference type="Proteomes" id="UP000075670">
    <property type="component" value="Unassembled WGS sequence"/>
</dbReference>
<dbReference type="PATRIC" id="fig|1122241.3.peg.2135"/>
<protein>
    <recommendedName>
        <fullName evidence="3">DUF1641 domain-containing protein</fullName>
    </recommendedName>
</protein>
<dbReference type="RefSeq" id="WP_062284543.1">
    <property type="nucleotide sequence ID" value="NZ_LTBC01000007.1"/>
</dbReference>
<evidence type="ECO:0000313" key="1">
    <source>
        <dbReference type="EMBL" id="KYH31862.1"/>
    </source>
</evidence>
<dbReference type="PANTHER" id="PTHR38433">
    <property type="match status" value="1"/>
</dbReference>
<reference evidence="1 2" key="1">
    <citation type="submission" date="2016-02" db="EMBL/GenBank/DDBJ databases">
        <title>Genome sequence of Moorella mulderi DSM 14980.</title>
        <authorList>
            <person name="Poehlein A."/>
            <person name="Daniel R."/>
        </authorList>
    </citation>
    <scope>NUCLEOTIDE SEQUENCE [LARGE SCALE GENOMIC DNA]</scope>
    <source>
        <strain evidence="1 2">DSM 14980</strain>
    </source>
</reference>
<organism evidence="1 2">
    <name type="scientific">Moorella mulderi DSM 14980</name>
    <dbReference type="NCBI Taxonomy" id="1122241"/>
    <lineage>
        <taxon>Bacteria</taxon>
        <taxon>Bacillati</taxon>
        <taxon>Bacillota</taxon>
        <taxon>Clostridia</taxon>
        <taxon>Neomoorellales</taxon>
        <taxon>Neomoorellaceae</taxon>
        <taxon>Neomoorella</taxon>
    </lineage>
</organism>
<accession>A0A151AWC7</accession>